<comment type="catalytic activity">
    <reaction evidence="10">
        <text>adenosine + phosphate = alpha-D-ribose 1-phosphate + adenine</text>
        <dbReference type="Rhea" id="RHEA:27642"/>
        <dbReference type="ChEBI" id="CHEBI:16335"/>
        <dbReference type="ChEBI" id="CHEBI:16708"/>
        <dbReference type="ChEBI" id="CHEBI:43474"/>
        <dbReference type="ChEBI" id="CHEBI:57720"/>
        <dbReference type="EC" id="2.4.2.1"/>
    </reaction>
    <physiologicalReaction direction="left-to-right" evidence="10">
        <dbReference type="Rhea" id="RHEA:27643"/>
    </physiologicalReaction>
</comment>
<evidence type="ECO:0000256" key="4">
    <source>
        <dbReference type="ARBA" id="ARBA00022679"/>
    </source>
</evidence>
<evidence type="ECO:0000256" key="11">
    <source>
        <dbReference type="ARBA" id="ARBA00049893"/>
    </source>
</evidence>
<dbReference type="GO" id="GO:0005507">
    <property type="term" value="F:copper ion binding"/>
    <property type="evidence" value="ECO:0007669"/>
    <property type="project" value="TreeGrafter"/>
</dbReference>
<evidence type="ECO:0000256" key="6">
    <source>
        <dbReference type="ARBA" id="ARBA00022801"/>
    </source>
</evidence>
<comment type="caution">
    <text evidence="12">The sequence shown here is derived from an EMBL/GenBank/DDBJ whole genome shotgun (WGS) entry which is preliminary data.</text>
</comment>
<dbReference type="GO" id="GO:0016787">
    <property type="term" value="F:hydrolase activity"/>
    <property type="evidence" value="ECO:0007669"/>
    <property type="project" value="UniProtKB-KW"/>
</dbReference>
<evidence type="ECO:0000256" key="2">
    <source>
        <dbReference type="ARBA" id="ARBA00003215"/>
    </source>
</evidence>
<sequence length="242" mass="25888">MDARLPVRAFFTDRYGGVSAKPFDQLNLAEHVGDDPSAVAANRKVVEERAGGTVVFMRPQHGTKVAVLGDDYLDGREPPEADALITTVPGLALATLAADCVPLLIHDGLSGAVAAVHIGREGLRRGIVDTAVAALIDLRRGWRHEEMITASIGPAICGHCYEVSGELRAGVTKFHPTAAATTSWGSPALDLPGAVAERLAELGMTNVFRHRYCTFEDSNLFSYRRDKVTGRQAGVVLCEART</sequence>
<proteinExistence type="inferred from homology"/>
<evidence type="ECO:0000256" key="7">
    <source>
        <dbReference type="ARBA" id="ARBA00022833"/>
    </source>
</evidence>
<dbReference type="SUPFAM" id="SSF64438">
    <property type="entry name" value="CNF1/YfiH-like putative cysteine hydrolases"/>
    <property type="match status" value="1"/>
</dbReference>
<dbReference type="PANTHER" id="PTHR30616">
    <property type="entry name" value="UNCHARACTERIZED PROTEIN YFIH"/>
    <property type="match status" value="1"/>
</dbReference>
<keyword evidence="8" id="KW-0186">Copper</keyword>
<evidence type="ECO:0000256" key="9">
    <source>
        <dbReference type="ARBA" id="ARBA00047989"/>
    </source>
</evidence>
<gene>
    <name evidence="12" type="ORF">BKA03_001879</name>
</gene>
<dbReference type="PANTHER" id="PTHR30616:SF2">
    <property type="entry name" value="PURINE NUCLEOSIDE PHOSPHORYLASE LACC1"/>
    <property type="match status" value="1"/>
</dbReference>
<organism evidence="12 13">
    <name type="scientific">Demequina lutea</name>
    <dbReference type="NCBI Taxonomy" id="431489"/>
    <lineage>
        <taxon>Bacteria</taxon>
        <taxon>Bacillati</taxon>
        <taxon>Actinomycetota</taxon>
        <taxon>Actinomycetes</taxon>
        <taxon>Micrococcales</taxon>
        <taxon>Demequinaceae</taxon>
        <taxon>Demequina</taxon>
    </lineage>
</organism>
<dbReference type="GO" id="GO:0017061">
    <property type="term" value="F:S-methyl-5-thioadenosine phosphorylase activity"/>
    <property type="evidence" value="ECO:0007669"/>
    <property type="project" value="UniProtKB-EC"/>
</dbReference>
<evidence type="ECO:0000313" key="12">
    <source>
        <dbReference type="EMBL" id="NYI41760.1"/>
    </source>
</evidence>
<dbReference type="InterPro" id="IPR011324">
    <property type="entry name" value="Cytotoxic_necrot_fac-like_cat"/>
</dbReference>
<evidence type="ECO:0000256" key="1">
    <source>
        <dbReference type="ARBA" id="ARBA00000553"/>
    </source>
</evidence>
<dbReference type="EMBL" id="JACBZO010000001">
    <property type="protein sequence ID" value="NYI41760.1"/>
    <property type="molecule type" value="Genomic_DNA"/>
</dbReference>
<dbReference type="RefSeq" id="WP_083972069.1">
    <property type="nucleotide sequence ID" value="NZ_BBRC01000017.1"/>
</dbReference>
<evidence type="ECO:0000256" key="10">
    <source>
        <dbReference type="ARBA" id="ARBA00048968"/>
    </source>
</evidence>
<reference evidence="12 13" key="1">
    <citation type="submission" date="2020-07" db="EMBL/GenBank/DDBJ databases">
        <title>Sequencing the genomes of 1000 actinobacteria strains.</title>
        <authorList>
            <person name="Klenk H.-P."/>
        </authorList>
    </citation>
    <scope>NUCLEOTIDE SEQUENCE [LARGE SCALE GENOMIC DNA]</scope>
    <source>
        <strain evidence="12 13">DSM 19970</strain>
    </source>
</reference>
<keyword evidence="7" id="KW-0862">Zinc</keyword>
<accession>A0A7Z0CKI8</accession>
<keyword evidence="6" id="KW-0378">Hydrolase</keyword>
<dbReference type="InterPro" id="IPR003730">
    <property type="entry name" value="Cu_polyphenol_OxRdtase"/>
</dbReference>
<dbReference type="AlphaFoldDB" id="A0A7Z0CKI8"/>
<evidence type="ECO:0000256" key="3">
    <source>
        <dbReference type="ARBA" id="ARBA00007353"/>
    </source>
</evidence>
<comment type="catalytic activity">
    <reaction evidence="9">
        <text>adenosine + H2O + H(+) = inosine + NH4(+)</text>
        <dbReference type="Rhea" id="RHEA:24408"/>
        <dbReference type="ChEBI" id="CHEBI:15377"/>
        <dbReference type="ChEBI" id="CHEBI:15378"/>
        <dbReference type="ChEBI" id="CHEBI:16335"/>
        <dbReference type="ChEBI" id="CHEBI:17596"/>
        <dbReference type="ChEBI" id="CHEBI:28938"/>
        <dbReference type="EC" id="3.5.4.4"/>
    </reaction>
    <physiologicalReaction direction="left-to-right" evidence="9">
        <dbReference type="Rhea" id="RHEA:24409"/>
    </physiologicalReaction>
</comment>
<evidence type="ECO:0008006" key="14">
    <source>
        <dbReference type="Google" id="ProtNLM"/>
    </source>
</evidence>
<comment type="function">
    <text evidence="2">Purine nucleoside enzyme that catalyzes the phosphorolysis of adenosine and inosine nucleosides, yielding D-ribose 1-phosphate and the respective free bases, adenine and hypoxanthine. Also catalyzes the phosphorolysis of S-methyl-5'-thioadenosine into adenine and S-methyl-5-thio-alpha-D-ribose 1-phosphate. Also has adenosine deaminase activity.</text>
</comment>
<dbReference type="Gene3D" id="3.60.140.10">
    <property type="entry name" value="CNF1/YfiH-like putative cysteine hydrolases"/>
    <property type="match status" value="1"/>
</dbReference>
<dbReference type="Pfam" id="PF02578">
    <property type="entry name" value="Cu-oxidase_4"/>
    <property type="match status" value="1"/>
</dbReference>
<protein>
    <recommendedName>
        <fullName evidence="14">Purine nucleoside phosphorylase</fullName>
    </recommendedName>
</protein>
<evidence type="ECO:0000256" key="8">
    <source>
        <dbReference type="ARBA" id="ARBA00023008"/>
    </source>
</evidence>
<evidence type="ECO:0000256" key="5">
    <source>
        <dbReference type="ARBA" id="ARBA00022723"/>
    </source>
</evidence>
<keyword evidence="4" id="KW-0808">Transferase</keyword>
<keyword evidence="5" id="KW-0479">Metal-binding</keyword>
<evidence type="ECO:0000313" key="13">
    <source>
        <dbReference type="Proteomes" id="UP000547973"/>
    </source>
</evidence>
<dbReference type="InterPro" id="IPR038371">
    <property type="entry name" value="Cu_polyphenol_OxRdtase_sf"/>
</dbReference>
<dbReference type="CDD" id="cd16833">
    <property type="entry name" value="YfiH"/>
    <property type="match status" value="1"/>
</dbReference>
<comment type="similarity">
    <text evidence="3">Belongs to the purine nucleoside phosphorylase YfiH/LACC1 family.</text>
</comment>
<dbReference type="Proteomes" id="UP000547973">
    <property type="component" value="Unassembled WGS sequence"/>
</dbReference>
<name>A0A7Z0CKI8_9MICO</name>
<comment type="catalytic activity">
    <reaction evidence="1">
        <text>inosine + phosphate = alpha-D-ribose 1-phosphate + hypoxanthine</text>
        <dbReference type="Rhea" id="RHEA:27646"/>
        <dbReference type="ChEBI" id="CHEBI:17368"/>
        <dbReference type="ChEBI" id="CHEBI:17596"/>
        <dbReference type="ChEBI" id="CHEBI:43474"/>
        <dbReference type="ChEBI" id="CHEBI:57720"/>
        <dbReference type="EC" id="2.4.2.1"/>
    </reaction>
    <physiologicalReaction direction="left-to-right" evidence="1">
        <dbReference type="Rhea" id="RHEA:27647"/>
    </physiologicalReaction>
</comment>
<keyword evidence="13" id="KW-1185">Reference proteome</keyword>
<dbReference type="OrthoDB" id="4279at2"/>
<comment type="catalytic activity">
    <reaction evidence="11">
        <text>S-methyl-5'-thioadenosine + phosphate = 5-(methylsulfanyl)-alpha-D-ribose 1-phosphate + adenine</text>
        <dbReference type="Rhea" id="RHEA:11852"/>
        <dbReference type="ChEBI" id="CHEBI:16708"/>
        <dbReference type="ChEBI" id="CHEBI:17509"/>
        <dbReference type="ChEBI" id="CHEBI:43474"/>
        <dbReference type="ChEBI" id="CHEBI:58533"/>
        <dbReference type="EC" id="2.4.2.28"/>
    </reaction>
    <physiologicalReaction direction="left-to-right" evidence="11">
        <dbReference type="Rhea" id="RHEA:11853"/>
    </physiologicalReaction>
</comment>